<dbReference type="AlphaFoldDB" id="A0ABD3C4Y4"/>
<evidence type="ECO:0000313" key="1">
    <source>
        <dbReference type="EMBL" id="KAL3623905.1"/>
    </source>
</evidence>
<dbReference type="Proteomes" id="UP001632038">
    <property type="component" value="Unassembled WGS sequence"/>
</dbReference>
<name>A0ABD3C4Y4_9LAMI</name>
<proteinExistence type="predicted"/>
<organism evidence="1 2">
    <name type="scientific">Castilleja foliolosa</name>
    <dbReference type="NCBI Taxonomy" id="1961234"/>
    <lineage>
        <taxon>Eukaryota</taxon>
        <taxon>Viridiplantae</taxon>
        <taxon>Streptophyta</taxon>
        <taxon>Embryophyta</taxon>
        <taxon>Tracheophyta</taxon>
        <taxon>Spermatophyta</taxon>
        <taxon>Magnoliopsida</taxon>
        <taxon>eudicotyledons</taxon>
        <taxon>Gunneridae</taxon>
        <taxon>Pentapetalae</taxon>
        <taxon>asterids</taxon>
        <taxon>lamiids</taxon>
        <taxon>Lamiales</taxon>
        <taxon>Orobanchaceae</taxon>
        <taxon>Pedicularideae</taxon>
        <taxon>Castillejinae</taxon>
        <taxon>Castilleja</taxon>
    </lineage>
</organism>
<accession>A0ABD3C4Y4</accession>
<dbReference type="EMBL" id="JAVIJP010000054">
    <property type="protein sequence ID" value="KAL3623905.1"/>
    <property type="molecule type" value="Genomic_DNA"/>
</dbReference>
<gene>
    <name evidence="1" type="ORF">CASFOL_032721</name>
</gene>
<reference evidence="2" key="1">
    <citation type="journal article" date="2024" name="IScience">
        <title>Strigolactones Initiate the Formation of Haustorium-like Structures in Castilleja.</title>
        <authorList>
            <person name="Buerger M."/>
            <person name="Peterson D."/>
            <person name="Chory J."/>
        </authorList>
    </citation>
    <scope>NUCLEOTIDE SEQUENCE [LARGE SCALE GENOMIC DNA]</scope>
</reference>
<comment type="caution">
    <text evidence="1">The sequence shown here is derived from an EMBL/GenBank/DDBJ whole genome shotgun (WGS) entry which is preliminary data.</text>
</comment>
<evidence type="ECO:0000313" key="2">
    <source>
        <dbReference type="Proteomes" id="UP001632038"/>
    </source>
</evidence>
<sequence length="188" mass="20351">MECALKMAPSSICSPPKISPLHYQSRRNPNFLPFTGYRNSKNEMASGFSTSSFSPRAVKCAVGNVHRQRSSLESLFCYDKPIPEEIIEKPIGISLSAKDIGDNPKCPSCEAKGAILCTTCSGSGLYVESILESQGIIVKVRCLVVVVEPEIPCVPIVVAGDTFEVPGKRGSVIVTLSCKSWDVKRLVQ</sequence>
<protein>
    <submittedName>
        <fullName evidence="1">Uncharacterized protein</fullName>
    </submittedName>
</protein>
<keyword evidence="2" id="KW-1185">Reference proteome</keyword>